<accession>G4CG96</accession>
<comment type="caution">
    <text evidence="1">The sequence shown here is derived from an EMBL/GenBank/DDBJ whole genome shotgun (WGS) entry which is preliminary data.</text>
</comment>
<dbReference type="EMBL" id="AGAY01000022">
    <property type="protein sequence ID" value="EGY53144.1"/>
    <property type="molecule type" value="Genomic_DNA"/>
</dbReference>
<reference evidence="1 2" key="1">
    <citation type="submission" date="2011-05" db="EMBL/GenBank/DDBJ databases">
        <authorList>
            <person name="Muzny D."/>
            <person name="Qin X."/>
            <person name="Deng J."/>
            <person name="Jiang H."/>
            <person name="Liu Y."/>
            <person name="Qu J."/>
            <person name="Song X.-Z."/>
            <person name="Zhang L."/>
            <person name="Thornton R."/>
            <person name="Coyle M."/>
            <person name="Francisco L."/>
            <person name="Jackson L."/>
            <person name="Javaid M."/>
            <person name="Korchina V."/>
            <person name="Kovar C."/>
            <person name="Mata R."/>
            <person name="Mathew T."/>
            <person name="Ngo R."/>
            <person name="Nguyen L."/>
            <person name="Nguyen N."/>
            <person name="Okwuonu G."/>
            <person name="Ongeri F."/>
            <person name="Pham C."/>
            <person name="Simmons D."/>
            <person name="Wilczek-Boney K."/>
            <person name="Hale W."/>
            <person name="Jakkamsetti A."/>
            <person name="Pham P."/>
            <person name="Ruth R."/>
            <person name="San Lucas F."/>
            <person name="Warren J."/>
            <person name="Zhang J."/>
            <person name="Zhao Z."/>
            <person name="Zhou C."/>
            <person name="Zhu D."/>
            <person name="Lee S."/>
            <person name="Bess C."/>
            <person name="Blankenburg K."/>
            <person name="Forbes L."/>
            <person name="Fu Q."/>
            <person name="Gubbala S."/>
            <person name="Hirani K."/>
            <person name="Jayaseelan J.C."/>
            <person name="Lara F."/>
            <person name="Munidasa M."/>
            <person name="Palculict T."/>
            <person name="Patil S."/>
            <person name="Pu L.-L."/>
            <person name="Saada N."/>
            <person name="Tang L."/>
            <person name="Weissenberger G."/>
            <person name="Zhu Y."/>
            <person name="Hemphill L."/>
            <person name="Shang Y."/>
            <person name="Youmans B."/>
            <person name="Ayvaz T."/>
            <person name="Ross M."/>
            <person name="Santibanez J."/>
            <person name="Aqrawi P."/>
            <person name="Gross S."/>
            <person name="Joshi V."/>
            <person name="Fowler G."/>
            <person name="Nazareth L."/>
            <person name="Reid J."/>
            <person name="Worley K."/>
            <person name="Petrosino J."/>
            <person name="Highlander S."/>
            <person name="Gibbs R."/>
        </authorList>
    </citation>
    <scope>NUCLEOTIDE SEQUENCE [LARGE SCALE GENOMIC DNA]</scope>
    <source>
        <strain evidence="1 2">871</strain>
    </source>
</reference>
<evidence type="ECO:0000313" key="1">
    <source>
        <dbReference type="EMBL" id="EGY53144.1"/>
    </source>
</evidence>
<dbReference type="AlphaFoldDB" id="G4CG96"/>
<dbReference type="Pfam" id="PF04883">
    <property type="entry name" value="HK97-gp10_like"/>
    <property type="match status" value="1"/>
</dbReference>
<protein>
    <submittedName>
        <fullName evidence="1">Putative bacteriophage protein</fullName>
    </submittedName>
</protein>
<name>G4CG96_9NEIS</name>
<dbReference type="InterPro" id="IPR010064">
    <property type="entry name" value="HK97-gp10_tail"/>
</dbReference>
<organism evidence="1 2">
    <name type="scientific">Neisseria shayeganii 871</name>
    <dbReference type="NCBI Taxonomy" id="1032488"/>
    <lineage>
        <taxon>Bacteria</taxon>
        <taxon>Pseudomonadati</taxon>
        <taxon>Pseudomonadota</taxon>
        <taxon>Betaproteobacteria</taxon>
        <taxon>Neisseriales</taxon>
        <taxon>Neisseriaceae</taxon>
        <taxon>Neisseria</taxon>
    </lineage>
</organism>
<proteinExistence type="predicted"/>
<sequence length="123" mass="13199">MGALDLVRKKADVVVQNIADRLMNDVRSAAPVDSGDLRASITMSVNTLPSVFNGGSARVKAGDVVYVATDKAYAPVIEYGLYPNPPKTPTGKTINGYSVQAPKGFMRVTALNVIMWARSAKWN</sequence>
<keyword evidence="2" id="KW-1185">Reference proteome</keyword>
<gene>
    <name evidence="1" type="ORF">HMPREF9371_0635</name>
</gene>
<dbReference type="STRING" id="1032488.HMPREF9371_0635"/>
<dbReference type="HOGENOM" id="CLU_110248_1_0_4"/>
<evidence type="ECO:0000313" key="2">
    <source>
        <dbReference type="Proteomes" id="UP000003019"/>
    </source>
</evidence>
<dbReference type="Proteomes" id="UP000003019">
    <property type="component" value="Unassembled WGS sequence"/>
</dbReference>
<dbReference type="OrthoDB" id="6650149at2"/>
<dbReference type="RefSeq" id="WP_009118329.1">
    <property type="nucleotide sequence ID" value="NZ_JH164926.1"/>
</dbReference>